<protein>
    <submittedName>
        <fullName evidence="2">Uncharacterized protein</fullName>
    </submittedName>
</protein>
<dbReference type="AlphaFoldDB" id="A0AAV4CAV2"/>
<feature type="region of interest" description="Disordered" evidence="1">
    <location>
        <begin position="1"/>
        <end position="30"/>
    </location>
</feature>
<comment type="caution">
    <text evidence="2">The sequence shown here is derived from an EMBL/GenBank/DDBJ whole genome shotgun (WGS) entry which is preliminary data.</text>
</comment>
<evidence type="ECO:0000313" key="2">
    <source>
        <dbReference type="EMBL" id="GFO32426.1"/>
    </source>
</evidence>
<dbReference type="Proteomes" id="UP000735302">
    <property type="component" value="Unassembled WGS sequence"/>
</dbReference>
<feature type="region of interest" description="Disordered" evidence="1">
    <location>
        <begin position="50"/>
        <end position="77"/>
    </location>
</feature>
<sequence length="77" mass="8190">MIVFSNEKAPRHNGQCAVRTSLGDKKGGVGGTVASESVLRSAGTLMSRVRAPPLAPWPDRGPESPRSRRCGLAVYKN</sequence>
<proteinExistence type="predicted"/>
<organism evidence="2 3">
    <name type="scientific">Plakobranchus ocellatus</name>
    <dbReference type="NCBI Taxonomy" id="259542"/>
    <lineage>
        <taxon>Eukaryota</taxon>
        <taxon>Metazoa</taxon>
        <taxon>Spiralia</taxon>
        <taxon>Lophotrochozoa</taxon>
        <taxon>Mollusca</taxon>
        <taxon>Gastropoda</taxon>
        <taxon>Heterobranchia</taxon>
        <taxon>Euthyneura</taxon>
        <taxon>Panpulmonata</taxon>
        <taxon>Sacoglossa</taxon>
        <taxon>Placobranchoidea</taxon>
        <taxon>Plakobranchidae</taxon>
        <taxon>Plakobranchus</taxon>
    </lineage>
</organism>
<evidence type="ECO:0000256" key="1">
    <source>
        <dbReference type="SAM" id="MobiDB-lite"/>
    </source>
</evidence>
<accession>A0AAV4CAV2</accession>
<keyword evidence="3" id="KW-1185">Reference proteome</keyword>
<reference evidence="2 3" key="1">
    <citation type="journal article" date="2021" name="Elife">
        <title>Chloroplast acquisition without the gene transfer in kleptoplastic sea slugs, Plakobranchus ocellatus.</title>
        <authorList>
            <person name="Maeda T."/>
            <person name="Takahashi S."/>
            <person name="Yoshida T."/>
            <person name="Shimamura S."/>
            <person name="Takaki Y."/>
            <person name="Nagai Y."/>
            <person name="Toyoda A."/>
            <person name="Suzuki Y."/>
            <person name="Arimoto A."/>
            <person name="Ishii H."/>
            <person name="Satoh N."/>
            <person name="Nishiyama T."/>
            <person name="Hasebe M."/>
            <person name="Maruyama T."/>
            <person name="Minagawa J."/>
            <person name="Obokata J."/>
            <person name="Shigenobu S."/>
        </authorList>
    </citation>
    <scope>NUCLEOTIDE SEQUENCE [LARGE SCALE GENOMIC DNA]</scope>
</reference>
<gene>
    <name evidence="2" type="ORF">PoB_005893100</name>
</gene>
<dbReference type="EMBL" id="BLXT01006630">
    <property type="protein sequence ID" value="GFO32426.1"/>
    <property type="molecule type" value="Genomic_DNA"/>
</dbReference>
<evidence type="ECO:0000313" key="3">
    <source>
        <dbReference type="Proteomes" id="UP000735302"/>
    </source>
</evidence>
<name>A0AAV4CAV2_9GAST</name>